<evidence type="ECO:0000259" key="1">
    <source>
        <dbReference type="PROSITE" id="PS51186"/>
    </source>
</evidence>
<reference evidence="2 3" key="1">
    <citation type="submission" date="2016-04" db="EMBL/GenBank/DDBJ databases">
        <title>A degradative enzymes factory behind the ericoid mycorrhizal symbiosis.</title>
        <authorList>
            <consortium name="DOE Joint Genome Institute"/>
            <person name="Martino E."/>
            <person name="Morin E."/>
            <person name="Grelet G."/>
            <person name="Kuo A."/>
            <person name="Kohler A."/>
            <person name="Daghino S."/>
            <person name="Barry K."/>
            <person name="Choi C."/>
            <person name="Cichocki N."/>
            <person name="Clum A."/>
            <person name="Copeland A."/>
            <person name="Hainaut M."/>
            <person name="Haridas S."/>
            <person name="Labutti K."/>
            <person name="Lindquist E."/>
            <person name="Lipzen A."/>
            <person name="Khouja H.-R."/>
            <person name="Murat C."/>
            <person name="Ohm R."/>
            <person name="Olson A."/>
            <person name="Spatafora J."/>
            <person name="Veneault-Fourrey C."/>
            <person name="Henrissat B."/>
            <person name="Grigoriev I."/>
            <person name="Martin F."/>
            <person name="Perotto S."/>
        </authorList>
    </citation>
    <scope>NUCLEOTIDE SEQUENCE [LARGE SCALE GENOMIC DNA]</scope>
    <source>
        <strain evidence="2 3">E</strain>
    </source>
</reference>
<dbReference type="InterPro" id="IPR016181">
    <property type="entry name" value="Acyl_CoA_acyltransferase"/>
</dbReference>
<name>A0A2J6T7Y5_9HELO</name>
<dbReference type="CDD" id="cd04301">
    <property type="entry name" value="NAT_SF"/>
    <property type="match status" value="1"/>
</dbReference>
<dbReference type="Pfam" id="PF00583">
    <property type="entry name" value="Acetyltransf_1"/>
    <property type="match status" value="1"/>
</dbReference>
<accession>A0A2J6T7Y5</accession>
<dbReference type="PROSITE" id="PS51186">
    <property type="entry name" value="GNAT"/>
    <property type="match status" value="1"/>
</dbReference>
<dbReference type="STRING" id="1095630.A0A2J6T7Y5"/>
<dbReference type="GeneID" id="36588517"/>
<dbReference type="PANTHER" id="PTHR43305">
    <property type="entry name" value="FAMILY N-ACETYLTRANSFERASE, PUTATIVE (AFU_ORTHOLOGUE AFUA_2G01380)-RELATED"/>
    <property type="match status" value="1"/>
</dbReference>
<dbReference type="SUPFAM" id="SSF55729">
    <property type="entry name" value="Acyl-CoA N-acyltransferases (Nat)"/>
    <property type="match status" value="1"/>
</dbReference>
<dbReference type="InterPro" id="IPR000182">
    <property type="entry name" value="GNAT_dom"/>
</dbReference>
<proteinExistence type="predicted"/>
<dbReference type="AlphaFoldDB" id="A0A2J6T7Y5"/>
<dbReference type="Proteomes" id="UP000235371">
    <property type="component" value="Unassembled WGS sequence"/>
</dbReference>
<evidence type="ECO:0000313" key="2">
    <source>
        <dbReference type="EMBL" id="PMD59137.1"/>
    </source>
</evidence>
<evidence type="ECO:0000313" key="3">
    <source>
        <dbReference type="Proteomes" id="UP000235371"/>
    </source>
</evidence>
<sequence length="180" mass="19535">MATASKFTLKPATSLADLTAIKSLFTAYASSLGIDLSFQNFTAELDSLPGLYAPPFGALFLAITPEQEAIACVGLRPLLKKSKPNTSLDENGGDGDGKGNTICEMKRLYCDPASRGLGVGRALVEEAIKEAERLGYDEMRLDTLLSMEGARKLYERYGFEEIEAYYDTPLKGTSFLGKKL</sequence>
<dbReference type="RefSeq" id="XP_024736041.1">
    <property type="nucleotide sequence ID" value="XM_024880440.1"/>
</dbReference>
<dbReference type="InParanoid" id="A0A2J6T7Y5"/>
<gene>
    <name evidence="2" type="ORF">K444DRAFT_613928</name>
</gene>
<organism evidence="2 3">
    <name type="scientific">Hyaloscypha bicolor E</name>
    <dbReference type="NCBI Taxonomy" id="1095630"/>
    <lineage>
        <taxon>Eukaryota</taxon>
        <taxon>Fungi</taxon>
        <taxon>Dikarya</taxon>
        <taxon>Ascomycota</taxon>
        <taxon>Pezizomycotina</taxon>
        <taxon>Leotiomycetes</taxon>
        <taxon>Helotiales</taxon>
        <taxon>Hyaloscyphaceae</taxon>
        <taxon>Hyaloscypha</taxon>
        <taxon>Hyaloscypha bicolor</taxon>
    </lineage>
</organism>
<dbReference type="InterPro" id="IPR052777">
    <property type="entry name" value="Acetyltransferase_Enz"/>
</dbReference>
<dbReference type="PANTHER" id="PTHR43305:SF1">
    <property type="entry name" value="FAMILY N-ACETYLTRANSFERASE, PUTATIVE (AFU_ORTHOLOGUE AFUA_2G01380)-RELATED"/>
    <property type="match status" value="1"/>
</dbReference>
<feature type="domain" description="N-acetyltransferase" evidence="1">
    <location>
        <begin position="7"/>
        <end position="180"/>
    </location>
</feature>
<dbReference type="EMBL" id="KZ613817">
    <property type="protein sequence ID" value="PMD59137.1"/>
    <property type="molecule type" value="Genomic_DNA"/>
</dbReference>
<keyword evidence="3" id="KW-1185">Reference proteome</keyword>
<dbReference type="Gene3D" id="3.40.630.30">
    <property type="match status" value="1"/>
</dbReference>
<keyword evidence="2" id="KW-0808">Transferase</keyword>
<protein>
    <submittedName>
        <fullName evidence="2">Putative GNAT family acetyltransferase</fullName>
    </submittedName>
</protein>
<dbReference type="OrthoDB" id="41532at2759"/>
<dbReference type="GO" id="GO:0016747">
    <property type="term" value="F:acyltransferase activity, transferring groups other than amino-acyl groups"/>
    <property type="evidence" value="ECO:0007669"/>
    <property type="project" value="InterPro"/>
</dbReference>